<reference evidence="3" key="1">
    <citation type="submission" date="2013-04" db="EMBL/GenBank/DDBJ databases">
        <title>Thioclava sp. 13D2W-2 Genome Sequencing.</title>
        <authorList>
            <person name="Lai Q."/>
            <person name="Li G."/>
            <person name="Shao Z."/>
        </authorList>
    </citation>
    <scope>NUCLEOTIDE SEQUENCE [LARGE SCALE GENOMIC DNA]</scope>
    <source>
        <strain evidence="3">13D2W-2</strain>
    </source>
</reference>
<evidence type="ECO:0000256" key="1">
    <source>
        <dbReference type="SAM" id="SignalP"/>
    </source>
</evidence>
<organism evidence="2 3">
    <name type="scientific">Thioclava atlantica</name>
    <dbReference type="NCBI Taxonomy" id="1317124"/>
    <lineage>
        <taxon>Bacteria</taxon>
        <taxon>Pseudomonadati</taxon>
        <taxon>Pseudomonadota</taxon>
        <taxon>Alphaproteobacteria</taxon>
        <taxon>Rhodobacterales</taxon>
        <taxon>Paracoccaceae</taxon>
        <taxon>Thioclava</taxon>
    </lineage>
</organism>
<feature type="chain" id="PRO_5001797592" evidence="1">
    <location>
        <begin position="27"/>
        <end position="157"/>
    </location>
</feature>
<keyword evidence="3" id="KW-1185">Reference proteome</keyword>
<proteinExistence type="predicted"/>
<keyword evidence="1" id="KW-0732">Signal</keyword>
<evidence type="ECO:0000313" key="3">
    <source>
        <dbReference type="Proteomes" id="UP000028607"/>
    </source>
</evidence>
<dbReference type="eggNOG" id="ENOG5032SD0">
    <property type="taxonomic scope" value="Bacteria"/>
</dbReference>
<dbReference type="EMBL" id="AQRC01000006">
    <property type="protein sequence ID" value="KFE35043.1"/>
    <property type="molecule type" value="Genomic_DNA"/>
</dbReference>
<reference evidence="2 3" key="2">
    <citation type="journal article" date="2015" name="Antonie Van Leeuwenhoek">
        <title>Thioclava indica sp. nov., isolated from surface seawater of the Indian Ocean.</title>
        <authorList>
            <person name="Liu Y."/>
            <person name="Lai Q."/>
            <person name="Du J."/>
            <person name="Xu H."/>
            <person name="Jiang L."/>
            <person name="Shao Z."/>
        </authorList>
    </citation>
    <scope>NUCLEOTIDE SEQUENCE [LARGE SCALE GENOMIC DNA]</scope>
    <source>
        <strain evidence="2 3">13D2W-2</strain>
    </source>
</reference>
<evidence type="ECO:0000313" key="2">
    <source>
        <dbReference type="EMBL" id="KFE35043.1"/>
    </source>
</evidence>
<dbReference type="OrthoDB" id="6933865at2"/>
<comment type="caution">
    <text evidence="2">The sequence shown here is derived from an EMBL/GenBank/DDBJ whole genome shotgun (WGS) entry which is preliminary data.</text>
</comment>
<protein>
    <submittedName>
        <fullName evidence="2">Uncharacterized protein</fullName>
    </submittedName>
</protein>
<accession>A0A085TWE6</accession>
<dbReference type="Proteomes" id="UP000028607">
    <property type="component" value="Unassembled WGS sequence"/>
</dbReference>
<dbReference type="PATRIC" id="fig|1317124.6.peg.1770"/>
<sequence>MRTVKSFTTVAVALALALGSAGIVAAQSHDHDSHGSGAIEITLNDGAKWQGDQNMITGMTAIHGTMAANLDAIHNGTLPADAANGVAADVQKQVDFMVENCVLEPEVDEQFHIVLGEVMTGISALEAGEVETGAVTIVQALNAYGEHFEHPGWQMID</sequence>
<name>A0A085TWE6_9RHOB</name>
<gene>
    <name evidence="2" type="ORF">DW2_08716</name>
</gene>
<feature type="signal peptide" evidence="1">
    <location>
        <begin position="1"/>
        <end position="26"/>
    </location>
</feature>
<dbReference type="AlphaFoldDB" id="A0A085TWE6"/>